<protein>
    <submittedName>
        <fullName evidence="8">Molybdate ABC transporter substrate-binding protein</fullName>
    </submittedName>
</protein>
<dbReference type="AlphaFoldDB" id="A0A4V2KU71"/>
<dbReference type="InterPro" id="IPR050682">
    <property type="entry name" value="ModA/WtpA"/>
</dbReference>
<keyword evidence="9" id="KW-1185">Reference proteome</keyword>
<dbReference type="GO" id="GO:0030973">
    <property type="term" value="F:molybdate ion binding"/>
    <property type="evidence" value="ECO:0007669"/>
    <property type="project" value="TreeGrafter"/>
</dbReference>
<evidence type="ECO:0000313" key="8">
    <source>
        <dbReference type="EMBL" id="TBW40315.1"/>
    </source>
</evidence>
<dbReference type="Gene3D" id="3.40.190.10">
    <property type="entry name" value="Periplasmic binding protein-like II"/>
    <property type="match status" value="2"/>
</dbReference>
<feature type="binding site" evidence="6">
    <location>
        <position position="199"/>
    </location>
    <ligand>
        <name>molybdate</name>
        <dbReference type="ChEBI" id="CHEBI:36264"/>
    </ligand>
</feature>
<evidence type="ECO:0000256" key="1">
    <source>
        <dbReference type="ARBA" id="ARBA00009175"/>
    </source>
</evidence>
<dbReference type="GO" id="GO:0015689">
    <property type="term" value="P:molybdate ion transport"/>
    <property type="evidence" value="ECO:0007669"/>
    <property type="project" value="InterPro"/>
</dbReference>
<evidence type="ECO:0000256" key="7">
    <source>
        <dbReference type="SAM" id="SignalP"/>
    </source>
</evidence>
<dbReference type="GO" id="GO:0046872">
    <property type="term" value="F:metal ion binding"/>
    <property type="evidence" value="ECO:0007669"/>
    <property type="project" value="UniProtKB-KW"/>
</dbReference>
<name>A0A4V2KU71_9HYPH</name>
<dbReference type="Pfam" id="PF13531">
    <property type="entry name" value="SBP_bac_11"/>
    <property type="match status" value="1"/>
</dbReference>
<dbReference type="Proteomes" id="UP000292781">
    <property type="component" value="Unassembled WGS sequence"/>
</dbReference>
<evidence type="ECO:0000256" key="6">
    <source>
        <dbReference type="PIRSR" id="PIRSR004846-1"/>
    </source>
</evidence>
<reference evidence="8 9" key="1">
    <citation type="submission" date="2019-02" db="EMBL/GenBank/DDBJ databases">
        <title>Siculibacillus lacustris gen. nov., sp. nov., a new rosette-forming bacterium isolated from a freshwater crater lake (Lake St. Ana, Romania).</title>
        <authorList>
            <person name="Felfoldi T."/>
            <person name="Marton Z."/>
            <person name="Szabo A."/>
            <person name="Mentes A."/>
            <person name="Boka K."/>
            <person name="Marialigeti K."/>
            <person name="Mathe I."/>
            <person name="Koncz M."/>
            <person name="Schumann P."/>
            <person name="Toth E."/>
        </authorList>
    </citation>
    <scope>NUCLEOTIDE SEQUENCE [LARGE SCALE GENOMIC DNA]</scope>
    <source>
        <strain evidence="8 9">SA-279</strain>
    </source>
</reference>
<dbReference type="GO" id="GO:1901359">
    <property type="term" value="F:tungstate binding"/>
    <property type="evidence" value="ECO:0007669"/>
    <property type="project" value="UniProtKB-ARBA"/>
</dbReference>
<feature type="binding site" evidence="6">
    <location>
        <position position="181"/>
    </location>
    <ligand>
        <name>molybdate</name>
        <dbReference type="ChEBI" id="CHEBI:36264"/>
    </ligand>
</feature>
<dbReference type="NCBIfam" id="TIGR01256">
    <property type="entry name" value="modA"/>
    <property type="match status" value="1"/>
</dbReference>
<dbReference type="PANTHER" id="PTHR30632:SF17">
    <property type="entry name" value="MOLYBDATE-BINDING PROTEIN MODA"/>
    <property type="match status" value="1"/>
</dbReference>
<keyword evidence="4 7" id="KW-0732">Signal</keyword>
<keyword evidence="3 6" id="KW-0479">Metal-binding</keyword>
<evidence type="ECO:0000256" key="3">
    <source>
        <dbReference type="ARBA" id="ARBA00022723"/>
    </source>
</evidence>
<keyword evidence="2 6" id="KW-0500">Molybdenum</keyword>
<dbReference type="CDD" id="cd13536">
    <property type="entry name" value="PBP2_EcModA"/>
    <property type="match status" value="1"/>
</dbReference>
<dbReference type="FunFam" id="3.40.190.10:FF:000035">
    <property type="entry name" value="Molybdate ABC transporter substrate-binding protein"/>
    <property type="match status" value="1"/>
</dbReference>
<evidence type="ECO:0000256" key="5">
    <source>
        <dbReference type="ARBA" id="ARBA00062515"/>
    </source>
</evidence>
<organism evidence="8 9">
    <name type="scientific">Siculibacillus lacustris</name>
    <dbReference type="NCBI Taxonomy" id="1549641"/>
    <lineage>
        <taxon>Bacteria</taxon>
        <taxon>Pseudomonadati</taxon>
        <taxon>Pseudomonadota</taxon>
        <taxon>Alphaproteobacteria</taxon>
        <taxon>Hyphomicrobiales</taxon>
        <taxon>Ancalomicrobiaceae</taxon>
        <taxon>Siculibacillus</taxon>
    </lineage>
</organism>
<feature type="signal peptide" evidence="7">
    <location>
        <begin position="1"/>
        <end position="22"/>
    </location>
</feature>
<evidence type="ECO:0000256" key="2">
    <source>
        <dbReference type="ARBA" id="ARBA00022505"/>
    </source>
</evidence>
<proteinExistence type="inferred from homology"/>
<comment type="caution">
    <text evidence="8">The sequence shown here is derived from an EMBL/GenBank/DDBJ whole genome shotgun (WGS) entry which is preliminary data.</text>
</comment>
<feature type="binding site" evidence="6">
    <location>
        <position position="69"/>
    </location>
    <ligand>
        <name>molybdate</name>
        <dbReference type="ChEBI" id="CHEBI:36264"/>
    </ligand>
</feature>
<comment type="similarity">
    <text evidence="1">Belongs to the bacterial solute-binding protein ModA family.</text>
</comment>
<evidence type="ECO:0000313" key="9">
    <source>
        <dbReference type="Proteomes" id="UP000292781"/>
    </source>
</evidence>
<evidence type="ECO:0000256" key="4">
    <source>
        <dbReference type="ARBA" id="ARBA00022729"/>
    </source>
</evidence>
<feature type="binding site" evidence="6">
    <location>
        <position position="42"/>
    </location>
    <ligand>
        <name>molybdate</name>
        <dbReference type="ChEBI" id="CHEBI:36264"/>
    </ligand>
</feature>
<dbReference type="PIRSF" id="PIRSF004846">
    <property type="entry name" value="ModA"/>
    <property type="match status" value="1"/>
</dbReference>
<sequence length="264" mass="27080">MFAAAPLRRLAALALATGLALAVPTAPVAAETAGPTVFAAASMKTALDEIDALYTKATGKSVTVSYAASSALAKQIEQGAPADLFVSADIPWMDYVAAKGLIRPETRVDLLGNALVLIAPLSQPETLTLAPGAPLAAKIGDGKLATGDIASVPVGKYAKAALEKLGLWAEVQPKIAGTDNVRAALSLVARGEARYGIVYATDAKSEPKVTVVGTFPTDSHPPIVYPVAITKDSTSPDAAAYLAFLKGPEAAKIFVDQGFTILKP</sequence>
<dbReference type="SUPFAM" id="SSF53850">
    <property type="entry name" value="Periplasmic binding protein-like II"/>
    <property type="match status" value="1"/>
</dbReference>
<comment type="subunit">
    <text evidence="5">The complex is composed of two ATP-binding proteins (ModC), two transmembrane proteins (ModB) and a solute-binding protein (ModA).</text>
</comment>
<dbReference type="RefSeq" id="WP_131306366.1">
    <property type="nucleotide sequence ID" value="NZ_SJFN01000004.1"/>
</dbReference>
<gene>
    <name evidence="8" type="ORF">EYW49_03800</name>
</gene>
<accession>A0A4V2KU71</accession>
<dbReference type="PANTHER" id="PTHR30632">
    <property type="entry name" value="MOLYBDATE-BINDING PERIPLASMIC PROTEIN"/>
    <property type="match status" value="1"/>
</dbReference>
<dbReference type="EMBL" id="SJFN01000004">
    <property type="protein sequence ID" value="TBW40315.1"/>
    <property type="molecule type" value="Genomic_DNA"/>
</dbReference>
<dbReference type="GO" id="GO:0030288">
    <property type="term" value="C:outer membrane-bounded periplasmic space"/>
    <property type="evidence" value="ECO:0007669"/>
    <property type="project" value="TreeGrafter"/>
</dbReference>
<dbReference type="InterPro" id="IPR005950">
    <property type="entry name" value="ModA"/>
</dbReference>
<dbReference type="NCBIfam" id="NF007958">
    <property type="entry name" value="PRK10677.1"/>
    <property type="match status" value="1"/>
</dbReference>
<feature type="chain" id="PRO_5020349299" evidence="7">
    <location>
        <begin position="23"/>
        <end position="264"/>
    </location>
</feature>
<dbReference type="OrthoDB" id="9785015at2"/>